<gene>
    <name evidence="3" type="ORF">BZG36_00980</name>
</gene>
<protein>
    <recommendedName>
        <fullName evidence="2">UBC core domain-containing protein</fullName>
    </recommendedName>
</protein>
<dbReference type="SMART" id="SM00212">
    <property type="entry name" value="UBCc"/>
    <property type="match status" value="1"/>
</dbReference>
<evidence type="ECO:0000256" key="1">
    <source>
        <dbReference type="ARBA" id="ARBA00022786"/>
    </source>
</evidence>
<accession>A0A261Y633</accession>
<dbReference type="OrthoDB" id="5596422at2759"/>
<dbReference type="AlphaFoldDB" id="A0A261Y633"/>
<dbReference type="PROSITE" id="PS50127">
    <property type="entry name" value="UBC_2"/>
    <property type="match status" value="1"/>
</dbReference>
<dbReference type="Gene3D" id="3.10.110.10">
    <property type="entry name" value="Ubiquitin Conjugating Enzyme"/>
    <property type="match status" value="1"/>
</dbReference>
<organism evidence="3 4">
    <name type="scientific">Bifiguratus adelaidae</name>
    <dbReference type="NCBI Taxonomy" id="1938954"/>
    <lineage>
        <taxon>Eukaryota</taxon>
        <taxon>Fungi</taxon>
        <taxon>Fungi incertae sedis</taxon>
        <taxon>Mucoromycota</taxon>
        <taxon>Mucoromycotina</taxon>
        <taxon>Endogonomycetes</taxon>
        <taxon>Endogonales</taxon>
        <taxon>Endogonales incertae sedis</taxon>
        <taxon>Bifiguratus</taxon>
    </lineage>
</organism>
<dbReference type="SUPFAM" id="SSF54495">
    <property type="entry name" value="UBC-like"/>
    <property type="match status" value="1"/>
</dbReference>
<comment type="caution">
    <text evidence="3">The sequence shown here is derived from an EMBL/GenBank/DDBJ whole genome shotgun (WGS) entry which is preliminary data.</text>
</comment>
<evidence type="ECO:0000313" key="3">
    <source>
        <dbReference type="EMBL" id="OZJ06110.1"/>
    </source>
</evidence>
<dbReference type="EMBL" id="MVBO01000006">
    <property type="protein sequence ID" value="OZJ06110.1"/>
    <property type="molecule type" value="Genomic_DNA"/>
</dbReference>
<dbReference type="PANTHER" id="PTHR24067">
    <property type="entry name" value="UBIQUITIN-CONJUGATING ENZYME E2"/>
    <property type="match status" value="1"/>
</dbReference>
<dbReference type="InterPro" id="IPR016135">
    <property type="entry name" value="UBQ-conjugating_enzyme/RWD"/>
</dbReference>
<dbReference type="InterPro" id="IPR050113">
    <property type="entry name" value="Ub_conjugating_enzyme"/>
</dbReference>
<keyword evidence="4" id="KW-1185">Reference proteome</keyword>
<dbReference type="Proteomes" id="UP000242875">
    <property type="component" value="Unassembled WGS sequence"/>
</dbReference>
<reference evidence="3 4" key="1">
    <citation type="journal article" date="2017" name="Mycologia">
        <title>Bifiguratus adelaidae, gen. et sp. nov., a new member of Mucoromycotina in endophytic and soil-dwelling habitats.</title>
        <authorList>
            <person name="Torres-Cruz T.J."/>
            <person name="Billingsley Tobias T.L."/>
            <person name="Almatruk M."/>
            <person name="Hesse C."/>
            <person name="Kuske C.R."/>
            <person name="Desiro A."/>
            <person name="Benucci G.M."/>
            <person name="Bonito G."/>
            <person name="Stajich J.E."/>
            <person name="Dunlap C."/>
            <person name="Arnold A.E."/>
            <person name="Porras-Alfaro A."/>
        </authorList>
    </citation>
    <scope>NUCLEOTIDE SEQUENCE [LARGE SCALE GENOMIC DNA]</scope>
    <source>
        <strain evidence="3 4">AZ0501</strain>
    </source>
</reference>
<sequence>MSRKEHVKDLQSRHAQDILKRPLSDAYWLYELKIELAGLQRPNQCPLGVYILPSVDKPRVWYGTIFIDAGFYSNGVFKSRILVPPAYPYQTPQIQFSTEMFHPLVDRQGYLNTLQRFPTWHPERNRIKQLLFYLRDIFEESTLDGIAPQASKNDDAYRVYRKDRGVFGKLAQQCALLSIEESIILENGPDDNLLRFGAANGSSLKEIKKKFYAYRS</sequence>
<dbReference type="CDD" id="cd23814">
    <property type="entry name" value="UEV_AKTIP"/>
    <property type="match status" value="1"/>
</dbReference>
<evidence type="ECO:0000313" key="4">
    <source>
        <dbReference type="Proteomes" id="UP000242875"/>
    </source>
</evidence>
<evidence type="ECO:0000259" key="2">
    <source>
        <dbReference type="PROSITE" id="PS50127"/>
    </source>
</evidence>
<dbReference type="Pfam" id="PF00179">
    <property type="entry name" value="UQ_con"/>
    <property type="match status" value="1"/>
</dbReference>
<name>A0A261Y633_9FUNG</name>
<dbReference type="InterPro" id="IPR000608">
    <property type="entry name" value="UBC"/>
</dbReference>
<keyword evidence="1" id="KW-0833">Ubl conjugation pathway</keyword>
<proteinExistence type="predicted"/>
<feature type="domain" description="UBC core" evidence="2">
    <location>
        <begin position="27"/>
        <end position="180"/>
    </location>
</feature>